<sequence>MSRTVFIPKTGNASRPEDFRPISVPSVIVRQLNAILASRLTSSVDWDPRQRGFLPTDGCADNATIVDLILRDHHRRFASCYIGTLDVSKAFDSVSHAAVIDTLAAYGAPRGLVDYVQSTYEGGGTSLNGRGWRSEEFVPARGVKQGDPLSPLMFNPVFDRLLRSLPSEIGVSVGNARTNAAAFADDLMLFASTPKGLQTLLDTTVDFLSSVGLTLNANKCFTISVKGQPKQKCTVIESRSFCIGLRKCPALKRSEERKYQFHCGWDGPV</sequence>
<dbReference type="AlphaFoldDB" id="A0AAD4PLD7"/>
<comment type="caution">
    <text evidence="2">The sequence shown here is derived from an EMBL/GenBank/DDBJ whole genome shotgun (WGS) entry which is preliminary data.</text>
</comment>
<dbReference type="Pfam" id="PF00078">
    <property type="entry name" value="RVT_1"/>
    <property type="match status" value="1"/>
</dbReference>
<dbReference type="GO" id="GO:0071897">
    <property type="term" value="P:DNA biosynthetic process"/>
    <property type="evidence" value="ECO:0007669"/>
    <property type="project" value="UniProtKB-ARBA"/>
</dbReference>
<dbReference type="Gene3D" id="3.30.70.270">
    <property type="match status" value="1"/>
</dbReference>
<reference evidence="2" key="1">
    <citation type="journal article" date="2021" name="Mol. Ecol. Resour.">
        <title>Phylogenomic analyses of the genus Drosophila reveals genomic signals of climate adaptation.</title>
        <authorList>
            <person name="Li F."/>
            <person name="Rane R.V."/>
            <person name="Luria V."/>
            <person name="Xiong Z."/>
            <person name="Chen J."/>
            <person name="Li Z."/>
            <person name="Catullo R.A."/>
            <person name="Griffin P.C."/>
            <person name="Schiffer M."/>
            <person name="Pearce S."/>
            <person name="Lee S.F."/>
            <person name="McElroy K."/>
            <person name="Stocker A."/>
            <person name="Shirriffs J."/>
            <person name="Cockerell F."/>
            <person name="Coppin C."/>
            <person name="Sgro C.M."/>
            <person name="Karger A."/>
            <person name="Cain J.W."/>
            <person name="Weber J.A."/>
            <person name="Santpere G."/>
            <person name="Kirschner M.W."/>
            <person name="Hoffmann A.A."/>
            <person name="Oakeshott J.G."/>
            <person name="Zhang G."/>
        </authorList>
    </citation>
    <scope>NUCLEOTIDE SEQUENCE</scope>
    <source>
        <strain evidence="2">BGI-SZ-2011g</strain>
    </source>
</reference>
<dbReference type="InterPro" id="IPR043502">
    <property type="entry name" value="DNA/RNA_pol_sf"/>
</dbReference>
<dbReference type="PANTHER" id="PTHR19446">
    <property type="entry name" value="REVERSE TRANSCRIPTASES"/>
    <property type="match status" value="1"/>
</dbReference>
<evidence type="ECO:0000259" key="1">
    <source>
        <dbReference type="PROSITE" id="PS50878"/>
    </source>
</evidence>
<accession>A0AAD4PLD7</accession>
<dbReference type="InterPro" id="IPR000477">
    <property type="entry name" value="RT_dom"/>
</dbReference>
<dbReference type="CDD" id="cd01650">
    <property type="entry name" value="RT_nLTR_like"/>
    <property type="match status" value="1"/>
</dbReference>
<organism evidence="2 3">
    <name type="scientific">Drosophila rubida</name>
    <dbReference type="NCBI Taxonomy" id="30044"/>
    <lineage>
        <taxon>Eukaryota</taxon>
        <taxon>Metazoa</taxon>
        <taxon>Ecdysozoa</taxon>
        <taxon>Arthropoda</taxon>
        <taxon>Hexapoda</taxon>
        <taxon>Insecta</taxon>
        <taxon>Pterygota</taxon>
        <taxon>Neoptera</taxon>
        <taxon>Endopterygota</taxon>
        <taxon>Diptera</taxon>
        <taxon>Brachycera</taxon>
        <taxon>Muscomorpha</taxon>
        <taxon>Ephydroidea</taxon>
        <taxon>Drosophilidae</taxon>
        <taxon>Drosophila</taxon>
    </lineage>
</organism>
<evidence type="ECO:0000313" key="2">
    <source>
        <dbReference type="EMBL" id="KAH8375748.1"/>
    </source>
</evidence>
<evidence type="ECO:0000313" key="3">
    <source>
        <dbReference type="Proteomes" id="UP001200034"/>
    </source>
</evidence>
<dbReference type="EMBL" id="JAJJHW010001201">
    <property type="protein sequence ID" value="KAH8375748.1"/>
    <property type="molecule type" value="Genomic_DNA"/>
</dbReference>
<protein>
    <recommendedName>
        <fullName evidence="1">Reverse transcriptase domain-containing protein</fullName>
    </recommendedName>
</protein>
<keyword evidence="3" id="KW-1185">Reference proteome</keyword>
<feature type="domain" description="Reverse transcriptase" evidence="1">
    <location>
        <begin position="1"/>
        <end position="269"/>
    </location>
</feature>
<name>A0AAD4PLD7_9MUSC</name>
<dbReference type="Proteomes" id="UP001200034">
    <property type="component" value="Unassembled WGS sequence"/>
</dbReference>
<dbReference type="InterPro" id="IPR043128">
    <property type="entry name" value="Rev_trsase/Diguanyl_cyclase"/>
</dbReference>
<gene>
    <name evidence="2" type="ORF">KR093_002004</name>
</gene>
<proteinExistence type="predicted"/>
<dbReference type="SUPFAM" id="SSF56672">
    <property type="entry name" value="DNA/RNA polymerases"/>
    <property type="match status" value="1"/>
</dbReference>
<dbReference type="PROSITE" id="PS50878">
    <property type="entry name" value="RT_POL"/>
    <property type="match status" value="1"/>
</dbReference>